<evidence type="ECO:0000256" key="7">
    <source>
        <dbReference type="SAM" id="Phobius"/>
    </source>
</evidence>
<comment type="caution">
    <text evidence="8">The sequence shown here is derived from an EMBL/GenBank/DDBJ whole genome shotgun (WGS) entry which is preliminary data.</text>
</comment>
<feature type="transmembrane region" description="Helical" evidence="7">
    <location>
        <begin position="214"/>
        <end position="234"/>
    </location>
</feature>
<dbReference type="PANTHER" id="PTHR31326">
    <property type="entry name" value="PROTEIN CLT2, CHLOROPLASTIC"/>
    <property type="match status" value="1"/>
</dbReference>
<feature type="transmembrane region" description="Helical" evidence="7">
    <location>
        <begin position="143"/>
        <end position="160"/>
    </location>
</feature>
<accession>A0A8K0NUJ7</accession>
<organism evidence="8 9">
    <name type="scientific">Ladona fulva</name>
    <name type="common">Scarce chaser dragonfly</name>
    <name type="synonym">Libellula fulva</name>
    <dbReference type="NCBI Taxonomy" id="123851"/>
    <lineage>
        <taxon>Eukaryota</taxon>
        <taxon>Metazoa</taxon>
        <taxon>Ecdysozoa</taxon>
        <taxon>Arthropoda</taxon>
        <taxon>Hexapoda</taxon>
        <taxon>Insecta</taxon>
        <taxon>Pterygota</taxon>
        <taxon>Palaeoptera</taxon>
        <taxon>Odonata</taxon>
        <taxon>Epiprocta</taxon>
        <taxon>Anisoptera</taxon>
        <taxon>Libelluloidea</taxon>
        <taxon>Libellulidae</taxon>
        <taxon>Ladona</taxon>
    </lineage>
</organism>
<reference evidence="8" key="1">
    <citation type="submission" date="2013-04" db="EMBL/GenBank/DDBJ databases">
        <authorList>
            <person name="Qu J."/>
            <person name="Murali S.C."/>
            <person name="Bandaranaike D."/>
            <person name="Bellair M."/>
            <person name="Blankenburg K."/>
            <person name="Chao H."/>
            <person name="Dinh H."/>
            <person name="Doddapaneni H."/>
            <person name="Downs B."/>
            <person name="Dugan-Rocha S."/>
            <person name="Elkadiri S."/>
            <person name="Gnanaolivu R.D."/>
            <person name="Hernandez B."/>
            <person name="Javaid M."/>
            <person name="Jayaseelan J.C."/>
            <person name="Lee S."/>
            <person name="Li M."/>
            <person name="Ming W."/>
            <person name="Munidasa M."/>
            <person name="Muniz J."/>
            <person name="Nguyen L."/>
            <person name="Ongeri F."/>
            <person name="Osuji N."/>
            <person name="Pu L.-L."/>
            <person name="Puazo M."/>
            <person name="Qu C."/>
            <person name="Quiroz J."/>
            <person name="Raj R."/>
            <person name="Weissenberger G."/>
            <person name="Xin Y."/>
            <person name="Zou X."/>
            <person name="Han Y."/>
            <person name="Richards S."/>
            <person name="Worley K."/>
            <person name="Muzny D."/>
            <person name="Gibbs R."/>
        </authorList>
    </citation>
    <scope>NUCLEOTIDE SEQUENCE</scope>
    <source>
        <strain evidence="8">Sampled in the wild</strain>
    </source>
</reference>
<reference evidence="8" key="2">
    <citation type="submission" date="2017-10" db="EMBL/GenBank/DDBJ databases">
        <title>Ladona fulva Genome sequencing and assembly.</title>
        <authorList>
            <person name="Murali S."/>
            <person name="Richards S."/>
            <person name="Bandaranaike D."/>
            <person name="Bellair M."/>
            <person name="Blankenburg K."/>
            <person name="Chao H."/>
            <person name="Dinh H."/>
            <person name="Doddapaneni H."/>
            <person name="Dugan-Rocha S."/>
            <person name="Elkadiri S."/>
            <person name="Gnanaolivu R."/>
            <person name="Hernandez B."/>
            <person name="Skinner E."/>
            <person name="Javaid M."/>
            <person name="Lee S."/>
            <person name="Li M."/>
            <person name="Ming W."/>
            <person name="Munidasa M."/>
            <person name="Muniz J."/>
            <person name="Nguyen L."/>
            <person name="Hughes D."/>
            <person name="Osuji N."/>
            <person name="Pu L.-L."/>
            <person name="Puazo M."/>
            <person name="Qu C."/>
            <person name="Quiroz J."/>
            <person name="Raj R."/>
            <person name="Weissenberger G."/>
            <person name="Xin Y."/>
            <person name="Zou X."/>
            <person name="Han Y."/>
            <person name="Worley K."/>
            <person name="Muzny D."/>
            <person name="Gibbs R."/>
        </authorList>
    </citation>
    <scope>NUCLEOTIDE SEQUENCE</scope>
    <source>
        <strain evidence="8">Sampled in the wild</strain>
    </source>
</reference>
<feature type="transmembrane region" description="Helical" evidence="7">
    <location>
        <begin position="463"/>
        <end position="483"/>
    </location>
</feature>
<dbReference type="GO" id="GO:0016020">
    <property type="term" value="C:membrane"/>
    <property type="evidence" value="ECO:0007669"/>
    <property type="project" value="UniProtKB-SubCell"/>
</dbReference>
<dbReference type="PANTHER" id="PTHR31326:SF1">
    <property type="entry name" value="PROTEIN CLT2, CHLOROPLASTIC"/>
    <property type="match status" value="1"/>
</dbReference>
<dbReference type="OrthoDB" id="6355263at2759"/>
<sequence length="522" mass="57761">MEGEREDLIRPEDSFSSHINEVDQQPIQDNNKLVWEKILFFVSVFAVVSSATILVITLPLYLEAVNIKGDAYSSVLFVCSVATVLFGAICIGGQLLWPGPRRSFGPPLPAGRLLRAGVLNALSGLVFIYALDRKRVLCHLQDPIMGVILVFSLVFYFFFCGKMMGLQKIFCATTIIVGLFISVDYQLCDEFRCHGNSRESQNEDAGRWSWRTHAFWTLAYIASLAVWTLNFTLLEGEVYRSNEYFAKVTIVICREYILKHVAQCTISRLVANKDKLRRGNVDTCRSPLLASTSDTNGTALEGIAELNTDNAPHRLDRIQIQDNREGNQCHGCKLPSPPALAFWIHVVTMIIILCLCWTDMLPYFGKGSSAAESWDFIKSGLSCHFGGGESCRMVAQRGWAFTLAYTVFFLTSSVLLVLSESSVLTVATPTAALPLASLFWSLMHDGGISGSEPGLHWSPTVTGELICALLGLPVVFVGLGLFCKSHWAEKAQNNLCRRIPPGNIPTRRVIISEDKQGESLDA</sequence>
<keyword evidence="3" id="KW-0813">Transport</keyword>
<feature type="transmembrane region" description="Helical" evidence="7">
    <location>
        <begin position="113"/>
        <end position="131"/>
    </location>
</feature>
<keyword evidence="4 7" id="KW-0812">Transmembrane</keyword>
<dbReference type="EMBL" id="KZ308134">
    <property type="protein sequence ID" value="KAG8222468.1"/>
    <property type="molecule type" value="Genomic_DNA"/>
</dbReference>
<name>A0A8K0NUJ7_LADFU</name>
<feature type="transmembrane region" description="Helical" evidence="7">
    <location>
        <begin position="74"/>
        <end position="97"/>
    </location>
</feature>
<feature type="transmembrane region" description="Helical" evidence="7">
    <location>
        <begin position="340"/>
        <end position="364"/>
    </location>
</feature>
<comment type="similarity">
    <text evidence="2">Belongs to the CRT-like transporter family.</text>
</comment>
<evidence type="ECO:0000256" key="2">
    <source>
        <dbReference type="ARBA" id="ARBA00006690"/>
    </source>
</evidence>
<evidence type="ECO:0000313" key="8">
    <source>
        <dbReference type="EMBL" id="KAG8222468.1"/>
    </source>
</evidence>
<evidence type="ECO:0000256" key="1">
    <source>
        <dbReference type="ARBA" id="ARBA00004141"/>
    </source>
</evidence>
<feature type="transmembrane region" description="Helical" evidence="7">
    <location>
        <begin position="399"/>
        <end position="418"/>
    </location>
</feature>
<dbReference type="InterPro" id="IPR013936">
    <property type="entry name" value="CRT-like"/>
</dbReference>
<proteinExistence type="inferred from homology"/>
<evidence type="ECO:0000313" key="9">
    <source>
        <dbReference type="Proteomes" id="UP000792457"/>
    </source>
</evidence>
<keyword evidence="5 7" id="KW-1133">Transmembrane helix</keyword>
<dbReference type="Proteomes" id="UP000792457">
    <property type="component" value="Unassembled WGS sequence"/>
</dbReference>
<protein>
    <submittedName>
        <fullName evidence="8">Uncharacterized protein</fullName>
    </submittedName>
</protein>
<gene>
    <name evidence="8" type="ORF">J437_LFUL002203</name>
</gene>
<dbReference type="AlphaFoldDB" id="A0A8K0NUJ7"/>
<comment type="subcellular location">
    <subcellularLocation>
        <location evidence="1">Membrane</location>
        <topology evidence="1">Multi-pass membrane protein</topology>
    </subcellularLocation>
</comment>
<keyword evidence="9" id="KW-1185">Reference proteome</keyword>
<evidence type="ECO:0000256" key="4">
    <source>
        <dbReference type="ARBA" id="ARBA00022692"/>
    </source>
</evidence>
<feature type="transmembrane region" description="Helical" evidence="7">
    <location>
        <begin position="423"/>
        <end position="443"/>
    </location>
</feature>
<feature type="transmembrane region" description="Helical" evidence="7">
    <location>
        <begin position="38"/>
        <end position="62"/>
    </location>
</feature>
<evidence type="ECO:0000256" key="5">
    <source>
        <dbReference type="ARBA" id="ARBA00022989"/>
    </source>
</evidence>
<keyword evidence="6 7" id="KW-0472">Membrane</keyword>
<evidence type="ECO:0000256" key="3">
    <source>
        <dbReference type="ARBA" id="ARBA00022448"/>
    </source>
</evidence>
<evidence type="ECO:0000256" key="6">
    <source>
        <dbReference type="ARBA" id="ARBA00023136"/>
    </source>
</evidence>